<gene>
    <name evidence="2" type="ORF">LITE_LOCUS13294</name>
</gene>
<organism evidence="2 3">
    <name type="scientific">Linum tenue</name>
    <dbReference type="NCBI Taxonomy" id="586396"/>
    <lineage>
        <taxon>Eukaryota</taxon>
        <taxon>Viridiplantae</taxon>
        <taxon>Streptophyta</taxon>
        <taxon>Embryophyta</taxon>
        <taxon>Tracheophyta</taxon>
        <taxon>Spermatophyta</taxon>
        <taxon>Magnoliopsida</taxon>
        <taxon>eudicotyledons</taxon>
        <taxon>Gunneridae</taxon>
        <taxon>Pentapetalae</taxon>
        <taxon>rosids</taxon>
        <taxon>fabids</taxon>
        <taxon>Malpighiales</taxon>
        <taxon>Linaceae</taxon>
        <taxon>Linum</taxon>
    </lineage>
</organism>
<evidence type="ECO:0000256" key="1">
    <source>
        <dbReference type="SAM" id="Phobius"/>
    </source>
</evidence>
<keyword evidence="1" id="KW-0812">Transmembrane</keyword>
<keyword evidence="3" id="KW-1185">Reference proteome</keyword>
<keyword evidence="1" id="KW-1133">Transmembrane helix</keyword>
<dbReference type="EMBL" id="CAMGYJ010000004">
    <property type="protein sequence ID" value="CAI0406650.1"/>
    <property type="molecule type" value="Genomic_DNA"/>
</dbReference>
<proteinExistence type="predicted"/>
<accession>A0AAV0JCG2</accession>
<evidence type="ECO:0000313" key="2">
    <source>
        <dbReference type="EMBL" id="CAI0406650.1"/>
    </source>
</evidence>
<evidence type="ECO:0000313" key="3">
    <source>
        <dbReference type="Proteomes" id="UP001154282"/>
    </source>
</evidence>
<sequence length="160" mass="17734">MPCGAWVQNIVSLQLQFVLKNPLSRSLIFMIVLLNSKLTSAPISPCPLWILPWLRLISLIVAAHVLQASVRVISLVRSALLVQVVVFFLHHLLGLLFLLLVVPDSQLSANTVTRPGIRQKPASSSILVHLKSTLLLLRDLLVPRPLLKFHGLLTQLPLIT</sequence>
<dbReference type="Proteomes" id="UP001154282">
    <property type="component" value="Unassembled WGS sequence"/>
</dbReference>
<keyword evidence="1" id="KW-0472">Membrane</keyword>
<reference evidence="2" key="1">
    <citation type="submission" date="2022-08" db="EMBL/GenBank/DDBJ databases">
        <authorList>
            <person name="Gutierrez-Valencia J."/>
        </authorList>
    </citation>
    <scope>NUCLEOTIDE SEQUENCE</scope>
</reference>
<feature type="transmembrane region" description="Helical" evidence="1">
    <location>
        <begin position="27"/>
        <end position="50"/>
    </location>
</feature>
<name>A0AAV0JCG2_9ROSI</name>
<feature type="transmembrane region" description="Helical" evidence="1">
    <location>
        <begin position="56"/>
        <end position="73"/>
    </location>
</feature>
<dbReference type="AlphaFoldDB" id="A0AAV0JCG2"/>
<protein>
    <submittedName>
        <fullName evidence="2">Uncharacterized protein</fullName>
    </submittedName>
</protein>
<feature type="transmembrane region" description="Helical" evidence="1">
    <location>
        <begin position="80"/>
        <end position="102"/>
    </location>
</feature>
<comment type="caution">
    <text evidence="2">The sequence shown here is derived from an EMBL/GenBank/DDBJ whole genome shotgun (WGS) entry which is preliminary data.</text>
</comment>